<dbReference type="Proteomes" id="UP000233040">
    <property type="component" value="Unassembled WGS sequence"/>
</dbReference>
<protein>
    <submittedName>
        <fullName evidence="4">Mitogen-activated protein kinase kinase kinase kinase 2</fullName>
    </submittedName>
</protein>
<organism evidence="4 5">
    <name type="scientific">Cebus imitator</name>
    <name type="common">Panamanian white-faced capuchin</name>
    <name type="synonym">Cebus capucinus imitator</name>
    <dbReference type="NCBI Taxonomy" id="2715852"/>
    <lineage>
        <taxon>Eukaryota</taxon>
        <taxon>Metazoa</taxon>
        <taxon>Chordata</taxon>
        <taxon>Craniata</taxon>
        <taxon>Vertebrata</taxon>
        <taxon>Euteleostomi</taxon>
        <taxon>Mammalia</taxon>
        <taxon>Eutheria</taxon>
        <taxon>Euarchontoglires</taxon>
        <taxon>Primates</taxon>
        <taxon>Haplorrhini</taxon>
        <taxon>Platyrrhini</taxon>
        <taxon>Cebidae</taxon>
        <taxon>Cebinae</taxon>
        <taxon>Cebus</taxon>
    </lineage>
</organism>
<dbReference type="InterPro" id="IPR017441">
    <property type="entry name" value="Protein_kinase_ATP_BS"/>
</dbReference>
<evidence type="ECO:0000256" key="1">
    <source>
        <dbReference type="PROSITE-ProRule" id="PRU10141"/>
    </source>
</evidence>
<evidence type="ECO:0000259" key="3">
    <source>
        <dbReference type="PROSITE" id="PS50011"/>
    </source>
</evidence>
<evidence type="ECO:0000256" key="2">
    <source>
        <dbReference type="SAM" id="MobiDB-lite"/>
    </source>
</evidence>
<gene>
    <name evidence="4" type="primary">MAP4K2</name>
</gene>
<keyword evidence="1" id="KW-0067">ATP-binding</keyword>
<feature type="binding site" evidence="1">
    <location>
        <position position="45"/>
    </location>
    <ligand>
        <name>ATP</name>
        <dbReference type="ChEBI" id="CHEBI:30616"/>
    </ligand>
</feature>
<dbReference type="GO" id="GO:0005524">
    <property type="term" value="F:ATP binding"/>
    <property type="evidence" value="ECO:0007669"/>
    <property type="project" value="UniProtKB-UniRule"/>
</dbReference>
<dbReference type="Ensembl" id="ENSCCAT00000025072.1">
    <property type="protein sequence ID" value="ENSCCAP00000007696.1"/>
    <property type="gene ID" value="ENSCCAG00000021506.1"/>
</dbReference>
<reference evidence="4" key="2">
    <citation type="submission" date="2025-09" db="UniProtKB">
        <authorList>
            <consortium name="Ensembl"/>
        </authorList>
    </citation>
    <scope>IDENTIFICATION</scope>
</reference>
<name>A0A2K5PVT2_CEBIM</name>
<evidence type="ECO:0000313" key="4">
    <source>
        <dbReference type="Ensembl" id="ENSCCAP00000007696.1"/>
    </source>
</evidence>
<dbReference type="GeneTree" id="ENSGT00940000162250"/>
<dbReference type="InterPro" id="IPR000719">
    <property type="entry name" value="Prot_kinase_dom"/>
</dbReference>
<sequence>MALLRDVSLQDPRDRFELLQRVGAGTYGDVYKARDTVTSELAAVKIVKLDPAPIHHPAAPSGPPHTAAGQSQ</sequence>
<keyword evidence="5" id="KW-1185">Reference proteome</keyword>
<dbReference type="GO" id="GO:0004672">
    <property type="term" value="F:protein kinase activity"/>
    <property type="evidence" value="ECO:0007669"/>
    <property type="project" value="InterPro"/>
</dbReference>
<dbReference type="InterPro" id="IPR011009">
    <property type="entry name" value="Kinase-like_dom_sf"/>
</dbReference>
<evidence type="ECO:0000313" key="5">
    <source>
        <dbReference type="Proteomes" id="UP000233040"/>
    </source>
</evidence>
<dbReference type="SUPFAM" id="SSF56112">
    <property type="entry name" value="Protein kinase-like (PK-like)"/>
    <property type="match status" value="1"/>
</dbReference>
<dbReference type="AlphaFoldDB" id="A0A2K5PVT2"/>
<accession>A0A2K5PVT2</accession>
<keyword evidence="1" id="KW-0547">Nucleotide-binding</keyword>
<dbReference type="Gene3D" id="3.30.200.20">
    <property type="entry name" value="Phosphorylase Kinase, domain 1"/>
    <property type="match status" value="1"/>
</dbReference>
<proteinExistence type="predicted"/>
<dbReference type="PROSITE" id="PS50011">
    <property type="entry name" value="PROTEIN_KINASE_DOM"/>
    <property type="match status" value="1"/>
</dbReference>
<feature type="domain" description="Protein kinase" evidence="3">
    <location>
        <begin position="16"/>
        <end position="72"/>
    </location>
</feature>
<feature type="region of interest" description="Disordered" evidence="2">
    <location>
        <begin position="53"/>
        <end position="72"/>
    </location>
</feature>
<dbReference type="PROSITE" id="PS00107">
    <property type="entry name" value="PROTEIN_KINASE_ATP"/>
    <property type="match status" value="1"/>
</dbReference>
<reference evidence="4" key="1">
    <citation type="submission" date="2025-08" db="UniProtKB">
        <authorList>
            <consortium name="Ensembl"/>
        </authorList>
    </citation>
    <scope>IDENTIFICATION</scope>
</reference>